<comment type="catalytic activity">
    <reaction evidence="4">
        <text>S-adenosyl-L-homocysteine + H2O + H(+) = S-inosyl-L-homocysteine + NH4(+)</text>
        <dbReference type="Rhea" id="RHEA:20716"/>
        <dbReference type="ChEBI" id="CHEBI:15377"/>
        <dbReference type="ChEBI" id="CHEBI:15378"/>
        <dbReference type="ChEBI" id="CHEBI:28938"/>
        <dbReference type="ChEBI" id="CHEBI:57856"/>
        <dbReference type="ChEBI" id="CHEBI:57985"/>
        <dbReference type="EC" id="3.5.4.28"/>
    </reaction>
</comment>
<keyword evidence="7" id="KW-1185">Reference proteome</keyword>
<sequence length="443" mass="49036">MSTVKISKGTIVTMNKGREIFKGDIFIKDDRIDEIAPSIERNADIEIDAEGKVIIPGLIQTHIHLTQTLFKGMADDLELLDWLRKRIWPLEGNHTEETNYISAKLGLAELIKSGTTSIIDMETVNHTEATLNSIDESGFRAIVGKCMMDYGTGVPNSLMENTEESIRESVRILKKWHKSRNGRIQYAFAPRFVVSCTEELLVKVRDLSKEYGVMVHTHASENRGEIELVEKDRGMRNIKYLHKLGITGEDLILAHCVWLDDEEMRILADTGTKVAHCPNSNLKLASGIAKIPELLNLGANVSIGIDGAPCNNNLDIFREMRSAALIQKARLLSPTVMPAEKVFELATLNGAKAMGMEDDLGSLEVGKKADIVIIDLNKISNAPNAGANIISQLVYSASASDVETTIIDGKIVMKDRELLTLNEKSIMSDANRLIKGQMDKLKI</sequence>
<feature type="binding site" evidence="4">
    <location>
        <position position="64"/>
    </location>
    <ligand>
        <name>Zn(2+)</name>
        <dbReference type="ChEBI" id="CHEBI:29105"/>
    </ligand>
</feature>
<dbReference type="Pfam" id="PF01979">
    <property type="entry name" value="Amidohydro_1"/>
    <property type="match status" value="1"/>
</dbReference>
<name>A0A267MLP7_9FIRM</name>
<dbReference type="AlphaFoldDB" id="A0A267MLP7"/>
<feature type="domain" description="Amidohydrolase-related" evidence="5">
    <location>
        <begin position="53"/>
        <end position="412"/>
    </location>
</feature>
<comment type="similarity">
    <text evidence="4">Belongs to the metallo-dependent hydrolases superfamily. MTA/SAH deaminase family.</text>
</comment>
<comment type="caution">
    <text evidence="6">The sequence shown here is derived from an EMBL/GenBank/DDBJ whole genome shotgun (WGS) entry which is preliminary data.</text>
</comment>
<comment type="caution">
    <text evidence="4">Lacks conserved residue(s) required for the propagation of feature annotation.</text>
</comment>
<dbReference type="RefSeq" id="WP_095133207.1">
    <property type="nucleotide sequence ID" value="NZ_NIBG01000006.1"/>
</dbReference>
<dbReference type="InterPro" id="IPR023512">
    <property type="entry name" value="Deaminase_MtaD/DadD"/>
</dbReference>
<dbReference type="PANTHER" id="PTHR43794:SF11">
    <property type="entry name" value="AMIDOHYDROLASE-RELATED DOMAIN-CONTAINING PROTEIN"/>
    <property type="match status" value="1"/>
</dbReference>
<dbReference type="OrthoDB" id="9807210at2"/>
<evidence type="ECO:0000256" key="4">
    <source>
        <dbReference type="HAMAP-Rule" id="MF_01281"/>
    </source>
</evidence>
<accession>A0A267MLP7</accession>
<dbReference type="EC" id="3.5.4.31" evidence="4"/>
<protein>
    <recommendedName>
        <fullName evidence="4">5-methylthioadenosine/S-adenosylhomocysteine deaminase</fullName>
        <shortName evidence="4">MTA/SAH deaminase</shortName>
        <ecNumber evidence="4">3.5.4.28</ecNumber>
        <ecNumber evidence="4">3.5.4.31</ecNumber>
    </recommendedName>
</protein>
<comment type="catalytic activity">
    <reaction evidence="4">
        <text>S-methyl-5'-thioadenosine + H2O + H(+) = S-methyl-5'-thioinosine + NH4(+)</text>
        <dbReference type="Rhea" id="RHEA:25025"/>
        <dbReference type="ChEBI" id="CHEBI:15377"/>
        <dbReference type="ChEBI" id="CHEBI:15378"/>
        <dbReference type="ChEBI" id="CHEBI:17509"/>
        <dbReference type="ChEBI" id="CHEBI:28938"/>
        <dbReference type="ChEBI" id="CHEBI:48595"/>
        <dbReference type="EC" id="3.5.4.31"/>
    </reaction>
</comment>
<dbReference type="InterPro" id="IPR032466">
    <property type="entry name" value="Metal_Hydrolase"/>
</dbReference>
<dbReference type="GO" id="GO:0050270">
    <property type="term" value="F:S-adenosylhomocysteine deaminase activity"/>
    <property type="evidence" value="ECO:0007669"/>
    <property type="project" value="UniProtKB-UniRule"/>
</dbReference>
<gene>
    <name evidence="4" type="primary">mtaD</name>
    <name evidence="6" type="ORF">CCE28_09205</name>
</gene>
<dbReference type="EC" id="3.5.4.28" evidence="4"/>
<reference evidence="6 7" key="1">
    <citation type="submission" date="2017-06" db="EMBL/GenBank/DDBJ databases">
        <title>Draft genome sequence of anaerobic fermentative bacterium Anaeromicrobium sediminis DY2726D isolated from West Pacific Ocean sediments.</title>
        <authorList>
            <person name="Zeng X."/>
        </authorList>
    </citation>
    <scope>NUCLEOTIDE SEQUENCE [LARGE SCALE GENOMIC DNA]</scope>
    <source>
        <strain evidence="6 7">DY2726D</strain>
    </source>
</reference>
<dbReference type="GO" id="GO:0046872">
    <property type="term" value="F:metal ion binding"/>
    <property type="evidence" value="ECO:0007669"/>
    <property type="project" value="UniProtKB-KW"/>
</dbReference>
<feature type="binding site" evidence="4">
    <location>
        <position position="62"/>
    </location>
    <ligand>
        <name>Zn(2+)</name>
        <dbReference type="ChEBI" id="CHEBI:29105"/>
    </ligand>
</feature>
<feature type="binding site" evidence="4">
    <location>
        <position position="306"/>
    </location>
    <ligand>
        <name>substrate</name>
    </ligand>
</feature>
<evidence type="ECO:0000256" key="3">
    <source>
        <dbReference type="ARBA" id="ARBA00022833"/>
    </source>
</evidence>
<dbReference type="PANTHER" id="PTHR43794">
    <property type="entry name" value="AMINOHYDROLASE SSNA-RELATED"/>
    <property type="match status" value="1"/>
</dbReference>
<dbReference type="CDD" id="cd01298">
    <property type="entry name" value="ATZ_TRZ_like"/>
    <property type="match status" value="1"/>
</dbReference>
<dbReference type="Gene3D" id="2.30.40.10">
    <property type="entry name" value="Urease, subunit C, domain 1"/>
    <property type="match status" value="1"/>
</dbReference>
<keyword evidence="3 4" id="KW-0862">Zinc</keyword>
<dbReference type="InterPro" id="IPR006680">
    <property type="entry name" value="Amidohydro-rel"/>
</dbReference>
<evidence type="ECO:0000256" key="2">
    <source>
        <dbReference type="ARBA" id="ARBA00022801"/>
    </source>
</evidence>
<comment type="cofactor">
    <cofactor evidence="4">
        <name>Zn(2+)</name>
        <dbReference type="ChEBI" id="CHEBI:29105"/>
    </cofactor>
    <text evidence="4">Binds 1 zinc ion per subunit.</text>
</comment>
<dbReference type="Proteomes" id="UP000216024">
    <property type="component" value="Unassembled WGS sequence"/>
</dbReference>
<keyword evidence="1 4" id="KW-0479">Metal-binding</keyword>
<keyword evidence="2 4" id="KW-0378">Hydrolase</keyword>
<feature type="binding site" evidence="4">
    <location>
        <position position="218"/>
    </location>
    <ligand>
        <name>Zn(2+)</name>
        <dbReference type="ChEBI" id="CHEBI:29105"/>
    </ligand>
</feature>
<dbReference type="SUPFAM" id="SSF51338">
    <property type="entry name" value="Composite domain of metallo-dependent hydrolases"/>
    <property type="match status" value="1"/>
</dbReference>
<dbReference type="FunFam" id="3.20.20.140:FF:000014">
    <property type="entry name" value="5-methylthioadenosine/S-adenosylhomocysteine deaminase"/>
    <property type="match status" value="1"/>
</dbReference>
<evidence type="ECO:0000313" key="6">
    <source>
        <dbReference type="EMBL" id="PAB59733.1"/>
    </source>
</evidence>
<proteinExistence type="inferred from homology"/>
<dbReference type="InterPro" id="IPR011059">
    <property type="entry name" value="Metal-dep_hydrolase_composite"/>
</dbReference>
<organism evidence="6 7">
    <name type="scientific">Anaeromicrobium sediminis</name>
    <dbReference type="NCBI Taxonomy" id="1478221"/>
    <lineage>
        <taxon>Bacteria</taxon>
        <taxon>Bacillati</taxon>
        <taxon>Bacillota</taxon>
        <taxon>Clostridia</taxon>
        <taxon>Peptostreptococcales</taxon>
        <taxon>Thermotaleaceae</taxon>
        <taxon>Anaeromicrobium</taxon>
    </lineage>
</organism>
<dbReference type="NCBIfam" id="NF005557">
    <property type="entry name" value="PRK07228.1"/>
    <property type="match status" value="1"/>
</dbReference>
<comment type="function">
    <text evidence="4">Catalyzes the deamination of 5-methylthioadenosine and S-adenosyl-L-homocysteine into 5-methylthioinosine and S-inosyl-L-homocysteine, respectively. Is also able to deaminate adenosine.</text>
</comment>
<dbReference type="GO" id="GO:0090614">
    <property type="term" value="F:5'-methylthioadenosine deaminase activity"/>
    <property type="evidence" value="ECO:0007669"/>
    <property type="project" value="UniProtKB-UniRule"/>
</dbReference>
<dbReference type="EMBL" id="NIBG01000006">
    <property type="protein sequence ID" value="PAB59733.1"/>
    <property type="molecule type" value="Genomic_DNA"/>
</dbReference>
<feature type="binding site" evidence="4">
    <location>
        <position position="306"/>
    </location>
    <ligand>
        <name>Zn(2+)</name>
        <dbReference type="ChEBI" id="CHEBI:29105"/>
    </ligand>
</feature>
<evidence type="ECO:0000256" key="1">
    <source>
        <dbReference type="ARBA" id="ARBA00022723"/>
    </source>
</evidence>
<dbReference type="HAMAP" id="MF_01281">
    <property type="entry name" value="MTA_SAH_deamin"/>
    <property type="match status" value="1"/>
</dbReference>
<evidence type="ECO:0000313" key="7">
    <source>
        <dbReference type="Proteomes" id="UP000216024"/>
    </source>
</evidence>
<dbReference type="SUPFAM" id="SSF51556">
    <property type="entry name" value="Metallo-dependent hydrolases"/>
    <property type="match status" value="1"/>
</dbReference>
<evidence type="ECO:0000259" key="5">
    <source>
        <dbReference type="Pfam" id="PF01979"/>
    </source>
</evidence>
<dbReference type="InterPro" id="IPR050287">
    <property type="entry name" value="MTA/SAH_deaminase"/>
</dbReference>
<feature type="binding site" evidence="4">
    <location>
        <position position="91"/>
    </location>
    <ligand>
        <name>substrate</name>
    </ligand>
</feature>
<dbReference type="Gene3D" id="3.20.20.140">
    <property type="entry name" value="Metal-dependent hydrolases"/>
    <property type="match status" value="1"/>
</dbReference>
<feature type="binding site" evidence="4">
    <location>
        <position position="221"/>
    </location>
    <ligand>
        <name>substrate</name>
    </ligand>
</feature>